<protein>
    <submittedName>
        <fullName evidence="5">Rubrerythrin</fullName>
    </submittedName>
</protein>
<sequence length="163" mass="18182">MSSKDNLKAAFTGESMANRTYLAFAKRADEEGYHQIAKLFRAAAAAETVHALNHFQRMGGVGTTMDNLKDAISGETYEFTKMYPEFIEEAKKEEDKRALWSFEVANKVERIHAALFEKALNEIGQNEEVDYYVCSVCGYTLEGEPQGNCPICGAASSKFNKID</sequence>
<dbReference type="InterPro" id="IPR048574">
    <property type="entry name" value="RUBY_RBDX"/>
</dbReference>
<dbReference type="Pfam" id="PF02915">
    <property type="entry name" value="Rubrerythrin"/>
    <property type="match status" value="1"/>
</dbReference>
<dbReference type="PANTHER" id="PTHR33746">
    <property type="entry name" value="RUBRERYTHRIN"/>
    <property type="match status" value="1"/>
</dbReference>
<keyword evidence="1" id="KW-0813">Transport</keyword>
<dbReference type="CDD" id="cd01041">
    <property type="entry name" value="Rubrerythrin"/>
    <property type="match status" value="1"/>
</dbReference>
<dbReference type="HOGENOM" id="CLU_095256_1_0_2"/>
<evidence type="ECO:0000256" key="1">
    <source>
        <dbReference type="ARBA" id="ARBA00022448"/>
    </source>
</evidence>
<gene>
    <name evidence="5" type="ORF">MSTHT_0811</name>
</gene>
<dbReference type="OrthoDB" id="45654at2157"/>
<dbReference type="RefSeq" id="WP_048166711.1">
    <property type="nucleotide sequence ID" value="NZ_CP009501.1"/>
</dbReference>
<dbReference type="Proteomes" id="UP000066529">
    <property type="component" value="Chromosome"/>
</dbReference>
<dbReference type="Gene3D" id="2.20.28.10">
    <property type="match status" value="1"/>
</dbReference>
<feature type="domain" description="Ferritin-like diiron" evidence="4">
    <location>
        <begin position="1"/>
        <end position="127"/>
    </location>
</feature>
<dbReference type="SUPFAM" id="SSF47240">
    <property type="entry name" value="Ferritin-like"/>
    <property type="match status" value="1"/>
</dbReference>
<dbReference type="KEGG" id="mthr:MSTHT_0811"/>
<keyword evidence="2" id="KW-0249">Electron transport</keyword>
<dbReference type="InterPro" id="IPR009078">
    <property type="entry name" value="Ferritin-like_SF"/>
</dbReference>
<dbReference type="GO" id="GO:0016491">
    <property type="term" value="F:oxidoreductase activity"/>
    <property type="evidence" value="ECO:0007669"/>
    <property type="project" value="InterPro"/>
</dbReference>
<evidence type="ECO:0000256" key="2">
    <source>
        <dbReference type="ARBA" id="ARBA00022982"/>
    </source>
</evidence>
<dbReference type="InterPro" id="IPR024934">
    <property type="entry name" value="Rubredoxin-like_dom"/>
</dbReference>
<dbReference type="GO" id="GO:0005506">
    <property type="term" value="F:iron ion binding"/>
    <property type="evidence" value="ECO:0007669"/>
    <property type="project" value="InterPro"/>
</dbReference>
<name>A0A0E3H8L6_METTT</name>
<evidence type="ECO:0000313" key="5">
    <source>
        <dbReference type="EMBL" id="AKB12569.1"/>
    </source>
</evidence>
<evidence type="ECO:0000313" key="6">
    <source>
        <dbReference type="Proteomes" id="UP000066529"/>
    </source>
</evidence>
<dbReference type="InterPro" id="IPR052753">
    <property type="entry name" value="Rbr2/Nigerythrin"/>
</dbReference>
<dbReference type="InterPro" id="IPR003251">
    <property type="entry name" value="Rr_diiron-bd_dom"/>
</dbReference>
<proteinExistence type="predicted"/>
<dbReference type="EMBL" id="CP009501">
    <property type="protein sequence ID" value="AKB12569.1"/>
    <property type="molecule type" value="Genomic_DNA"/>
</dbReference>
<evidence type="ECO:0000259" key="4">
    <source>
        <dbReference type="PROSITE" id="PS50905"/>
    </source>
</evidence>
<dbReference type="PANTHER" id="PTHR33746:SF4">
    <property type="entry name" value="RUBRERYTHRIN"/>
    <property type="match status" value="1"/>
</dbReference>
<feature type="domain" description="Rubredoxin-like" evidence="3">
    <location>
        <begin position="129"/>
        <end position="162"/>
    </location>
</feature>
<dbReference type="PROSITE" id="PS50905">
    <property type="entry name" value="FERRITIN_LIKE"/>
    <property type="match status" value="1"/>
</dbReference>
<dbReference type="Gene3D" id="1.20.1260.10">
    <property type="match status" value="1"/>
</dbReference>
<dbReference type="AlphaFoldDB" id="A0A0E3H8L6"/>
<reference evidence="5 6" key="1">
    <citation type="submission" date="2014-07" db="EMBL/GenBank/DDBJ databases">
        <title>Methanogenic archaea and the global carbon cycle.</title>
        <authorList>
            <person name="Henriksen J.R."/>
            <person name="Luke J."/>
            <person name="Reinhart S."/>
            <person name="Benedict M.N."/>
            <person name="Youngblut N.D."/>
            <person name="Metcalf M.E."/>
            <person name="Whitaker R.J."/>
            <person name="Metcalf W.W."/>
        </authorList>
    </citation>
    <scope>NUCLEOTIDE SEQUENCE [LARGE SCALE GENOMIC DNA]</scope>
    <source>
        <strain evidence="6">ATCC 43570 / DSM 1825 / OCM 12 / VKM B-1830 / TM-1</strain>
    </source>
</reference>
<dbReference type="InterPro" id="IPR012347">
    <property type="entry name" value="Ferritin-like"/>
</dbReference>
<accession>A0A0E3H8L6</accession>
<dbReference type="PROSITE" id="PS50903">
    <property type="entry name" value="RUBREDOXIN_LIKE"/>
    <property type="match status" value="1"/>
</dbReference>
<evidence type="ECO:0000259" key="3">
    <source>
        <dbReference type="PROSITE" id="PS50903"/>
    </source>
</evidence>
<dbReference type="STRING" id="523844.MSTHT_0811"/>
<dbReference type="Pfam" id="PF21349">
    <property type="entry name" value="RUBY_RBDX"/>
    <property type="match status" value="1"/>
</dbReference>
<dbReference type="SUPFAM" id="SSF57802">
    <property type="entry name" value="Rubredoxin-like"/>
    <property type="match status" value="1"/>
</dbReference>
<dbReference type="GeneID" id="41603838"/>
<organism evidence="5 6">
    <name type="scientific">Methanosarcina thermophila (strain ATCC 43570 / DSM 1825 / OCM 12 / VKM B-1830 / TM-1)</name>
    <dbReference type="NCBI Taxonomy" id="523844"/>
    <lineage>
        <taxon>Archaea</taxon>
        <taxon>Methanobacteriati</taxon>
        <taxon>Methanobacteriota</taxon>
        <taxon>Stenosarchaea group</taxon>
        <taxon>Methanomicrobia</taxon>
        <taxon>Methanosarcinales</taxon>
        <taxon>Methanosarcinaceae</taxon>
        <taxon>Methanosarcina</taxon>
    </lineage>
</organism>
<dbReference type="PATRIC" id="fig|523844.20.peg.1037"/>
<dbReference type="InterPro" id="IPR009040">
    <property type="entry name" value="Ferritin-like_diiron"/>
</dbReference>